<dbReference type="PROSITE" id="PS50967">
    <property type="entry name" value="HRDC"/>
    <property type="match status" value="1"/>
</dbReference>
<dbReference type="Proteomes" id="UP000823937">
    <property type="component" value="Unassembled WGS sequence"/>
</dbReference>
<evidence type="ECO:0000256" key="1">
    <source>
        <dbReference type="ARBA" id="ARBA00001946"/>
    </source>
</evidence>
<dbReference type="EC" id="5.6.2.4" evidence="16"/>
<dbReference type="InterPro" id="IPR036390">
    <property type="entry name" value="WH_DNA-bd_sf"/>
</dbReference>
<dbReference type="InterPro" id="IPR011545">
    <property type="entry name" value="DEAD/DEAH_box_helicase_dom"/>
</dbReference>
<dbReference type="Pfam" id="PF00271">
    <property type="entry name" value="Helicase_C"/>
    <property type="match status" value="1"/>
</dbReference>
<keyword evidence="7 21" id="KW-0378">Hydrolase</keyword>
<dbReference type="GO" id="GO:0005524">
    <property type="term" value="F:ATP binding"/>
    <property type="evidence" value="ECO:0007669"/>
    <property type="project" value="UniProtKB-KW"/>
</dbReference>
<evidence type="ECO:0000256" key="8">
    <source>
        <dbReference type="ARBA" id="ARBA00022806"/>
    </source>
</evidence>
<dbReference type="InterPro" id="IPR018982">
    <property type="entry name" value="RQC_domain"/>
</dbReference>
<dbReference type="GO" id="GO:0003677">
    <property type="term" value="F:DNA binding"/>
    <property type="evidence" value="ECO:0007669"/>
    <property type="project" value="UniProtKB-KW"/>
</dbReference>
<evidence type="ECO:0000313" key="21">
    <source>
        <dbReference type="EMBL" id="HIV74221.1"/>
    </source>
</evidence>
<feature type="coiled-coil region" evidence="17">
    <location>
        <begin position="332"/>
        <end position="359"/>
    </location>
</feature>
<evidence type="ECO:0000256" key="6">
    <source>
        <dbReference type="ARBA" id="ARBA00022763"/>
    </source>
</evidence>
<keyword evidence="8 21" id="KW-0347">Helicase</keyword>
<evidence type="ECO:0000259" key="19">
    <source>
        <dbReference type="PROSITE" id="PS51192"/>
    </source>
</evidence>
<keyword evidence="13" id="KW-0234">DNA repair</keyword>
<comment type="caution">
    <text evidence="21">The sequence shown here is derived from an EMBL/GenBank/DDBJ whole genome shotgun (WGS) entry which is preliminary data.</text>
</comment>
<evidence type="ECO:0000259" key="18">
    <source>
        <dbReference type="PROSITE" id="PS50967"/>
    </source>
</evidence>
<dbReference type="SMART" id="SM00956">
    <property type="entry name" value="RQC"/>
    <property type="match status" value="1"/>
</dbReference>
<protein>
    <recommendedName>
        <fullName evidence="16">DNA helicase RecQ</fullName>
        <ecNumber evidence="16">5.6.2.4</ecNumber>
    </recommendedName>
</protein>
<dbReference type="GO" id="GO:0043138">
    <property type="term" value="F:3'-5' DNA helicase activity"/>
    <property type="evidence" value="ECO:0007669"/>
    <property type="project" value="UniProtKB-EC"/>
</dbReference>
<dbReference type="GO" id="GO:0006260">
    <property type="term" value="P:DNA replication"/>
    <property type="evidence" value="ECO:0007669"/>
    <property type="project" value="InterPro"/>
</dbReference>
<organism evidence="21 22">
    <name type="scientific">Candidatus Pseudogracilibacillus intestinigallinarum</name>
    <dbReference type="NCBI Taxonomy" id="2838742"/>
    <lineage>
        <taxon>Bacteria</taxon>
        <taxon>Bacillati</taxon>
        <taxon>Bacillota</taxon>
        <taxon>Bacilli</taxon>
        <taxon>Bacillales</taxon>
        <taxon>Bacillaceae</taxon>
        <taxon>Pseudogracilibacillus</taxon>
    </lineage>
</organism>
<dbReference type="InterPro" id="IPR010997">
    <property type="entry name" value="HRDC-like_sf"/>
</dbReference>
<keyword evidence="10" id="KW-0067">ATP-binding</keyword>
<dbReference type="GO" id="GO:0006281">
    <property type="term" value="P:DNA repair"/>
    <property type="evidence" value="ECO:0007669"/>
    <property type="project" value="UniProtKB-KW"/>
</dbReference>
<dbReference type="Pfam" id="PF00570">
    <property type="entry name" value="HRDC"/>
    <property type="match status" value="1"/>
</dbReference>
<dbReference type="PROSITE" id="PS51194">
    <property type="entry name" value="HELICASE_CTER"/>
    <property type="match status" value="1"/>
</dbReference>
<evidence type="ECO:0000256" key="4">
    <source>
        <dbReference type="ARBA" id="ARBA00022723"/>
    </source>
</evidence>
<dbReference type="PROSITE" id="PS51192">
    <property type="entry name" value="HELICASE_ATP_BIND_1"/>
    <property type="match status" value="1"/>
</dbReference>
<evidence type="ECO:0000256" key="10">
    <source>
        <dbReference type="ARBA" id="ARBA00022840"/>
    </source>
</evidence>
<comment type="catalytic activity">
    <reaction evidence="15">
        <text>Couples ATP hydrolysis with the unwinding of duplex DNA by translocating in the 3'-5' direction.</text>
        <dbReference type="EC" id="5.6.2.4"/>
    </reaction>
</comment>
<evidence type="ECO:0000256" key="13">
    <source>
        <dbReference type="ARBA" id="ARBA00023204"/>
    </source>
</evidence>
<evidence type="ECO:0000256" key="5">
    <source>
        <dbReference type="ARBA" id="ARBA00022741"/>
    </source>
</evidence>
<evidence type="ECO:0000256" key="7">
    <source>
        <dbReference type="ARBA" id="ARBA00022801"/>
    </source>
</evidence>
<evidence type="ECO:0000256" key="14">
    <source>
        <dbReference type="ARBA" id="ARBA00023235"/>
    </source>
</evidence>
<dbReference type="InterPro" id="IPR036388">
    <property type="entry name" value="WH-like_DNA-bd_sf"/>
</dbReference>
<dbReference type="InterPro" id="IPR044876">
    <property type="entry name" value="HRDC_dom_sf"/>
</dbReference>
<comment type="similarity">
    <text evidence="3">Belongs to the helicase family. RecQ subfamily.</text>
</comment>
<dbReference type="PANTHER" id="PTHR13710:SF105">
    <property type="entry name" value="ATP-DEPENDENT DNA HELICASE Q1"/>
    <property type="match status" value="1"/>
</dbReference>
<keyword evidence="14" id="KW-0413">Isomerase</keyword>
<proteinExistence type="inferred from homology"/>
<keyword evidence="9" id="KW-0862">Zinc</keyword>
<dbReference type="InterPro" id="IPR001650">
    <property type="entry name" value="Helicase_C-like"/>
</dbReference>
<dbReference type="NCBIfam" id="TIGR00614">
    <property type="entry name" value="recQ_fam"/>
    <property type="match status" value="1"/>
</dbReference>
<dbReference type="SUPFAM" id="SSF52540">
    <property type="entry name" value="P-loop containing nucleoside triphosphate hydrolases"/>
    <property type="match status" value="1"/>
</dbReference>
<sequence length="708" mass="81426">MEHYFGYSTFRPGQEATISHIMGDNHTLAIMPTGNGKSLCFQLPALAKEGTAIIISPLISLMKDQVDSLNTLGISATYINSSLTSFEQQERMELLKQGAFKFVYIAPERIQSDYFLRTISNITISLIAFDEAHCISQWGHDFRPSYRSVVPTLQQLTNIPLYVALTATATKDVKEDIQQLLHIHDNHVFQTGFERSNLHFHLVKGRDKTSYVEQFLRERKDESGIIYAATRKQVDTLYERLHGKGYNVAKYHAGLDEQSRQKAQNAFIHDECQVIIATNAFGMGIDKSNVRYVLHYAMPMNIESYYQEAGRAGRDGENSDCVLIFSNQDIQLQKFLIEQSEMEEEMKQLEYEKLQAMTNYCFTGRCLSTYIVDYFTNIPSNTRCETCSNCQKHGEKVDITEEAQMILSCVKRMNEKFGVSMTAKVLRGSKDRKLIQFNLHKLTTYGLLSSYTEKDITEKIQFLIAEQLLSTEEGMYPTLKLNYQSVAVLKGEKTVEMYTLKVPTADTTDFDATLFSELRELRKVMADERNVPPYVLFSDATLRDMCRYFPTTKDEMLEIKGVGEKKYSQYGETFLHAINKWKENNPHVKKKVQIGTSIKRPIAKQVVDDPETPSHMQSYQLFQSGKSIKDIAKMRDVQEQTIENHLFKAFDQGLPIAWEIFFNDEEEKEVLHVYENFDEKKLKPMKEALPDTFTYTKIKAVLAKNKLL</sequence>
<dbReference type="GO" id="GO:0016787">
    <property type="term" value="F:hydrolase activity"/>
    <property type="evidence" value="ECO:0007669"/>
    <property type="project" value="UniProtKB-KW"/>
</dbReference>
<dbReference type="InterPro" id="IPR014001">
    <property type="entry name" value="Helicase_ATP-bd"/>
</dbReference>
<dbReference type="SUPFAM" id="SSF47819">
    <property type="entry name" value="HRDC-like"/>
    <property type="match status" value="1"/>
</dbReference>
<dbReference type="GO" id="GO:0009378">
    <property type="term" value="F:four-way junction helicase activity"/>
    <property type="evidence" value="ECO:0007669"/>
    <property type="project" value="TreeGrafter"/>
</dbReference>
<evidence type="ECO:0000256" key="2">
    <source>
        <dbReference type="ARBA" id="ARBA00001947"/>
    </source>
</evidence>
<dbReference type="InterPro" id="IPR004589">
    <property type="entry name" value="DNA_helicase_ATP-dep_RecQ"/>
</dbReference>
<comment type="cofactor">
    <cofactor evidence="2">
        <name>Zn(2+)</name>
        <dbReference type="ChEBI" id="CHEBI:29105"/>
    </cofactor>
</comment>
<dbReference type="FunFam" id="1.10.150.80:FF:000002">
    <property type="entry name" value="ATP-dependent DNA helicase RecQ"/>
    <property type="match status" value="1"/>
</dbReference>
<accession>A0A9D1PKS7</accession>
<dbReference type="Pfam" id="PF16124">
    <property type="entry name" value="RecQ_Zn_bind"/>
    <property type="match status" value="1"/>
</dbReference>
<dbReference type="GO" id="GO:0030894">
    <property type="term" value="C:replisome"/>
    <property type="evidence" value="ECO:0007669"/>
    <property type="project" value="TreeGrafter"/>
</dbReference>
<evidence type="ECO:0000256" key="3">
    <source>
        <dbReference type="ARBA" id="ARBA00005446"/>
    </source>
</evidence>
<dbReference type="Gene3D" id="3.40.50.300">
    <property type="entry name" value="P-loop containing nucleotide triphosphate hydrolases"/>
    <property type="match status" value="2"/>
</dbReference>
<dbReference type="SMART" id="SM00490">
    <property type="entry name" value="HELICc"/>
    <property type="match status" value="1"/>
</dbReference>
<reference evidence="21" key="1">
    <citation type="journal article" date="2021" name="PeerJ">
        <title>Extensive microbial diversity within the chicken gut microbiome revealed by metagenomics and culture.</title>
        <authorList>
            <person name="Gilroy R."/>
            <person name="Ravi A."/>
            <person name="Getino M."/>
            <person name="Pursley I."/>
            <person name="Horton D.L."/>
            <person name="Alikhan N.F."/>
            <person name="Baker D."/>
            <person name="Gharbi K."/>
            <person name="Hall N."/>
            <person name="Watson M."/>
            <person name="Adriaenssens E.M."/>
            <person name="Foster-Nyarko E."/>
            <person name="Jarju S."/>
            <person name="Secka A."/>
            <person name="Antonio M."/>
            <person name="Oren A."/>
            <person name="Chaudhuri R.R."/>
            <person name="La Ragione R."/>
            <person name="Hildebrand F."/>
            <person name="Pallen M.J."/>
        </authorList>
    </citation>
    <scope>NUCLEOTIDE SEQUENCE</scope>
    <source>
        <strain evidence="21">CHK169-2315</strain>
    </source>
</reference>
<gene>
    <name evidence="21" type="primary">recQ</name>
    <name evidence="21" type="ORF">H9895_03970</name>
</gene>
<evidence type="ECO:0000256" key="9">
    <source>
        <dbReference type="ARBA" id="ARBA00022833"/>
    </source>
</evidence>
<dbReference type="SMART" id="SM00341">
    <property type="entry name" value="HRDC"/>
    <property type="match status" value="1"/>
</dbReference>
<keyword evidence="5" id="KW-0547">Nucleotide-binding</keyword>
<dbReference type="Gene3D" id="1.10.150.80">
    <property type="entry name" value="HRDC domain"/>
    <property type="match status" value="1"/>
</dbReference>
<comment type="cofactor">
    <cofactor evidence="1">
        <name>Mg(2+)</name>
        <dbReference type="ChEBI" id="CHEBI:18420"/>
    </cofactor>
</comment>
<dbReference type="SMART" id="SM00487">
    <property type="entry name" value="DEXDc"/>
    <property type="match status" value="1"/>
</dbReference>
<keyword evidence="12" id="KW-0233">DNA recombination</keyword>
<feature type="domain" description="HRDC" evidence="18">
    <location>
        <begin position="508"/>
        <end position="588"/>
    </location>
</feature>
<dbReference type="AlphaFoldDB" id="A0A9D1PKS7"/>
<dbReference type="SUPFAM" id="SSF46785">
    <property type="entry name" value="Winged helix' DNA-binding domain"/>
    <property type="match status" value="1"/>
</dbReference>
<feature type="domain" description="Helicase C-terminal" evidence="20">
    <location>
        <begin position="211"/>
        <end position="355"/>
    </location>
</feature>
<keyword evidence="17" id="KW-0175">Coiled coil</keyword>
<evidence type="ECO:0000256" key="17">
    <source>
        <dbReference type="SAM" id="Coils"/>
    </source>
</evidence>
<dbReference type="Gene3D" id="1.10.10.10">
    <property type="entry name" value="Winged helix-like DNA-binding domain superfamily/Winged helix DNA-binding domain"/>
    <property type="match status" value="1"/>
</dbReference>
<dbReference type="PANTHER" id="PTHR13710">
    <property type="entry name" value="DNA HELICASE RECQ FAMILY MEMBER"/>
    <property type="match status" value="1"/>
</dbReference>
<feature type="domain" description="Helicase ATP-binding" evidence="19">
    <location>
        <begin position="18"/>
        <end position="187"/>
    </location>
</feature>
<keyword evidence="6" id="KW-0227">DNA damage</keyword>
<dbReference type="InterPro" id="IPR006293">
    <property type="entry name" value="DNA_helicase_ATP-dep_RecQ_bac"/>
</dbReference>
<dbReference type="InterPro" id="IPR032284">
    <property type="entry name" value="RecQ_Zn-bd"/>
</dbReference>
<dbReference type="NCBIfam" id="TIGR01389">
    <property type="entry name" value="recQ"/>
    <property type="match status" value="1"/>
</dbReference>
<dbReference type="CDD" id="cd17920">
    <property type="entry name" value="DEXHc_RecQ"/>
    <property type="match status" value="1"/>
</dbReference>
<dbReference type="GO" id="GO:0046872">
    <property type="term" value="F:metal ion binding"/>
    <property type="evidence" value="ECO:0007669"/>
    <property type="project" value="UniProtKB-KW"/>
</dbReference>
<evidence type="ECO:0000256" key="16">
    <source>
        <dbReference type="NCBIfam" id="TIGR01389"/>
    </source>
</evidence>
<dbReference type="GO" id="GO:0006310">
    <property type="term" value="P:DNA recombination"/>
    <property type="evidence" value="ECO:0007669"/>
    <property type="project" value="UniProtKB-UniRule"/>
</dbReference>
<dbReference type="Pfam" id="PF00270">
    <property type="entry name" value="DEAD"/>
    <property type="match status" value="1"/>
</dbReference>
<dbReference type="InterPro" id="IPR029491">
    <property type="entry name" value="Helicase_HTH"/>
</dbReference>
<keyword evidence="4" id="KW-0479">Metal-binding</keyword>
<dbReference type="EMBL" id="DXHX01000056">
    <property type="protein sequence ID" value="HIV74221.1"/>
    <property type="molecule type" value="Genomic_DNA"/>
</dbReference>
<dbReference type="InterPro" id="IPR027417">
    <property type="entry name" value="P-loop_NTPase"/>
</dbReference>
<dbReference type="Pfam" id="PF09382">
    <property type="entry name" value="RQC"/>
    <property type="match status" value="1"/>
</dbReference>
<reference evidence="21" key="2">
    <citation type="submission" date="2021-04" db="EMBL/GenBank/DDBJ databases">
        <authorList>
            <person name="Gilroy R."/>
        </authorList>
    </citation>
    <scope>NUCLEOTIDE SEQUENCE</scope>
    <source>
        <strain evidence="21">CHK169-2315</strain>
    </source>
</reference>
<dbReference type="Pfam" id="PF14493">
    <property type="entry name" value="HTH_40"/>
    <property type="match status" value="1"/>
</dbReference>
<evidence type="ECO:0000313" key="22">
    <source>
        <dbReference type="Proteomes" id="UP000823937"/>
    </source>
</evidence>
<evidence type="ECO:0000256" key="11">
    <source>
        <dbReference type="ARBA" id="ARBA00023125"/>
    </source>
</evidence>
<evidence type="ECO:0000256" key="15">
    <source>
        <dbReference type="ARBA" id="ARBA00034617"/>
    </source>
</evidence>
<dbReference type="FunFam" id="3.40.50.300:FF:001389">
    <property type="entry name" value="ATP-dependent DNA helicase RecQ"/>
    <property type="match status" value="1"/>
</dbReference>
<dbReference type="GO" id="GO:0043590">
    <property type="term" value="C:bacterial nucleoid"/>
    <property type="evidence" value="ECO:0007669"/>
    <property type="project" value="TreeGrafter"/>
</dbReference>
<keyword evidence="11" id="KW-0238">DNA-binding</keyword>
<dbReference type="GO" id="GO:0009432">
    <property type="term" value="P:SOS response"/>
    <property type="evidence" value="ECO:0007669"/>
    <property type="project" value="UniProtKB-UniRule"/>
</dbReference>
<evidence type="ECO:0000256" key="12">
    <source>
        <dbReference type="ARBA" id="ARBA00023172"/>
    </source>
</evidence>
<evidence type="ECO:0000259" key="20">
    <source>
        <dbReference type="PROSITE" id="PS51194"/>
    </source>
</evidence>
<dbReference type="InterPro" id="IPR002121">
    <property type="entry name" value="HRDC_dom"/>
</dbReference>
<name>A0A9D1PKS7_9BACI</name>
<dbReference type="GO" id="GO:0005737">
    <property type="term" value="C:cytoplasm"/>
    <property type="evidence" value="ECO:0007669"/>
    <property type="project" value="TreeGrafter"/>
</dbReference>